<protein>
    <submittedName>
        <fullName evidence="2">Uncharacterized protein</fullName>
    </submittedName>
</protein>
<dbReference type="OrthoDB" id="5945108at2759"/>
<evidence type="ECO:0000313" key="2">
    <source>
        <dbReference type="EMBL" id="KAJ7379256.1"/>
    </source>
</evidence>
<evidence type="ECO:0000256" key="1">
    <source>
        <dbReference type="SAM" id="SignalP"/>
    </source>
</evidence>
<keyword evidence="1" id="KW-0732">Signal</keyword>
<feature type="chain" id="PRO_5040818436" evidence="1">
    <location>
        <begin position="23"/>
        <end position="98"/>
    </location>
</feature>
<comment type="caution">
    <text evidence="2">The sequence shown here is derived from an EMBL/GenBank/DDBJ whole genome shotgun (WGS) entry which is preliminary data.</text>
</comment>
<dbReference type="PROSITE" id="PS51257">
    <property type="entry name" value="PROKAR_LIPOPROTEIN"/>
    <property type="match status" value="1"/>
</dbReference>
<accession>A0A9X0CXK5</accession>
<dbReference type="Proteomes" id="UP001163046">
    <property type="component" value="Unassembled WGS sequence"/>
</dbReference>
<gene>
    <name evidence="2" type="ORF">OS493_017766</name>
</gene>
<name>A0A9X0CXK5_9CNID</name>
<reference evidence="2" key="1">
    <citation type="submission" date="2023-01" db="EMBL/GenBank/DDBJ databases">
        <title>Genome assembly of the deep-sea coral Lophelia pertusa.</title>
        <authorList>
            <person name="Herrera S."/>
            <person name="Cordes E."/>
        </authorList>
    </citation>
    <scope>NUCLEOTIDE SEQUENCE</scope>
    <source>
        <strain evidence="2">USNM1676648</strain>
        <tissue evidence="2">Polyp</tissue>
    </source>
</reference>
<keyword evidence="3" id="KW-1185">Reference proteome</keyword>
<dbReference type="AlphaFoldDB" id="A0A9X0CXK5"/>
<feature type="signal peptide" evidence="1">
    <location>
        <begin position="1"/>
        <end position="22"/>
    </location>
</feature>
<dbReference type="EMBL" id="MU826359">
    <property type="protein sequence ID" value="KAJ7379256.1"/>
    <property type="molecule type" value="Genomic_DNA"/>
</dbReference>
<organism evidence="2 3">
    <name type="scientific">Desmophyllum pertusum</name>
    <dbReference type="NCBI Taxonomy" id="174260"/>
    <lineage>
        <taxon>Eukaryota</taxon>
        <taxon>Metazoa</taxon>
        <taxon>Cnidaria</taxon>
        <taxon>Anthozoa</taxon>
        <taxon>Hexacorallia</taxon>
        <taxon>Scleractinia</taxon>
        <taxon>Caryophylliina</taxon>
        <taxon>Caryophylliidae</taxon>
        <taxon>Desmophyllum</taxon>
    </lineage>
</organism>
<evidence type="ECO:0000313" key="3">
    <source>
        <dbReference type="Proteomes" id="UP001163046"/>
    </source>
</evidence>
<proteinExistence type="predicted"/>
<sequence length="98" mass="10862">MAAKGFWCGCFLLCAIISCTISAPPDRVKGNPYPFYESPYPVETGDSEELELDQPQFDTPIVKRNAAPPIECAACCNDLWCSYINSRCLCTPHWNIGP</sequence>